<gene>
    <name evidence="6" type="ORF">DIZ80_03735</name>
</gene>
<evidence type="ECO:0000259" key="4">
    <source>
        <dbReference type="Pfam" id="PF25954"/>
    </source>
</evidence>
<dbReference type="GO" id="GO:0015562">
    <property type="term" value="F:efflux transmembrane transporter activity"/>
    <property type="evidence" value="ECO:0007669"/>
    <property type="project" value="TreeGrafter"/>
</dbReference>
<feature type="domain" description="CusB-like beta-barrel" evidence="4">
    <location>
        <begin position="209"/>
        <end position="262"/>
    </location>
</feature>
<sequence length="358" mass="39474">MLSKGIPLISHSFISITRTLWLTCFCFTLIACSDSSSQRPSRKAPVHLIETVSASIQTIAVKQTITGTLQAIRKVRIINQVPGLLTALPAYPGDIIKKGQLLVQLEDSLLKAEVEKAEATLNQAKVDYRRLKDLAPRKLASESEVAQAQTLNDIAVANLRLKQTELSHSRIKAPLSGIISERLVEPGDVIPLHNHLLTLIDTSSLKAEINLSELLLPLIEVGNQVDITIDALGEQSFNGKIKRIHPIINKDTRRGTVEVILNPVPDGAIAGQFCRVSIHTMSRSRLMIPYTAVRHDKQGAYVYAFTQNRAKRINITTGIQQDESIEVLDGLIDKQQIISKGFFGLKDDMSVKIISNKS</sequence>
<comment type="similarity">
    <text evidence="1">Belongs to the membrane fusion protein (MFP) (TC 8.A.1) family.</text>
</comment>
<dbReference type="AlphaFoldDB" id="A0A370DI39"/>
<protein>
    <submittedName>
        <fullName evidence="6">Efflux transporter periplasmic adaptor subunit</fullName>
    </submittedName>
</protein>
<dbReference type="Proteomes" id="UP000254266">
    <property type="component" value="Unassembled WGS sequence"/>
</dbReference>
<dbReference type="GO" id="GO:1990281">
    <property type="term" value="C:efflux pump complex"/>
    <property type="evidence" value="ECO:0007669"/>
    <property type="project" value="TreeGrafter"/>
</dbReference>
<dbReference type="Gene3D" id="2.40.30.170">
    <property type="match status" value="1"/>
</dbReference>
<accession>A0A370DI39</accession>
<proteinExistence type="inferred from homology"/>
<dbReference type="Pfam" id="PF25954">
    <property type="entry name" value="Beta-barrel_RND_2"/>
    <property type="match status" value="1"/>
</dbReference>
<dbReference type="InterPro" id="IPR058637">
    <property type="entry name" value="YknX-like_C"/>
</dbReference>
<dbReference type="NCBIfam" id="TIGR01730">
    <property type="entry name" value="RND_mfp"/>
    <property type="match status" value="1"/>
</dbReference>
<dbReference type="PANTHER" id="PTHR30469">
    <property type="entry name" value="MULTIDRUG RESISTANCE PROTEIN MDTA"/>
    <property type="match status" value="1"/>
</dbReference>
<evidence type="ECO:0000259" key="5">
    <source>
        <dbReference type="Pfam" id="PF25989"/>
    </source>
</evidence>
<dbReference type="InterPro" id="IPR058625">
    <property type="entry name" value="MdtA-like_BSH"/>
</dbReference>
<reference evidence="6 7" key="1">
    <citation type="journal article" date="2018" name="ISME J.">
        <title>Endosymbiont genomes yield clues of tubeworm success.</title>
        <authorList>
            <person name="Li Y."/>
            <person name="Liles M.R."/>
            <person name="Halanych K.M."/>
        </authorList>
    </citation>
    <scope>NUCLEOTIDE SEQUENCE [LARGE SCALE GENOMIC DNA]</scope>
    <source>
        <strain evidence="6">A1464</strain>
    </source>
</reference>
<dbReference type="Pfam" id="PF25989">
    <property type="entry name" value="YknX_C"/>
    <property type="match status" value="1"/>
</dbReference>
<dbReference type="Gene3D" id="2.40.50.100">
    <property type="match status" value="1"/>
</dbReference>
<evidence type="ECO:0000259" key="3">
    <source>
        <dbReference type="Pfam" id="PF25917"/>
    </source>
</evidence>
<evidence type="ECO:0000313" key="6">
    <source>
        <dbReference type="EMBL" id="RDH84589.1"/>
    </source>
</evidence>
<feature type="domain" description="YknX-like C-terminal permuted SH3-like" evidence="5">
    <location>
        <begin position="286"/>
        <end position="352"/>
    </location>
</feature>
<name>A0A370DI39_9GAMM</name>
<dbReference type="Pfam" id="PF25917">
    <property type="entry name" value="BSH_RND"/>
    <property type="match status" value="1"/>
</dbReference>
<dbReference type="InterPro" id="IPR006143">
    <property type="entry name" value="RND_pump_MFP"/>
</dbReference>
<keyword evidence="2" id="KW-0175">Coiled coil</keyword>
<dbReference type="Gene3D" id="2.40.420.20">
    <property type="match status" value="1"/>
</dbReference>
<dbReference type="PROSITE" id="PS51257">
    <property type="entry name" value="PROKAR_LIPOPROTEIN"/>
    <property type="match status" value="1"/>
</dbReference>
<keyword evidence="7" id="KW-1185">Reference proteome</keyword>
<evidence type="ECO:0000256" key="1">
    <source>
        <dbReference type="ARBA" id="ARBA00009477"/>
    </source>
</evidence>
<evidence type="ECO:0000256" key="2">
    <source>
        <dbReference type="SAM" id="Coils"/>
    </source>
</evidence>
<dbReference type="InterPro" id="IPR058792">
    <property type="entry name" value="Beta-barrel_RND_2"/>
</dbReference>
<feature type="domain" description="Multidrug resistance protein MdtA-like barrel-sandwich hybrid" evidence="3">
    <location>
        <begin position="73"/>
        <end position="190"/>
    </location>
</feature>
<dbReference type="EMBL" id="QFXC01000007">
    <property type="protein sequence ID" value="RDH84589.1"/>
    <property type="molecule type" value="Genomic_DNA"/>
</dbReference>
<comment type="caution">
    <text evidence="6">The sequence shown here is derived from an EMBL/GenBank/DDBJ whole genome shotgun (WGS) entry which is preliminary data.</text>
</comment>
<dbReference type="PANTHER" id="PTHR30469:SF15">
    <property type="entry name" value="HLYD FAMILY OF SECRETION PROTEINS"/>
    <property type="match status" value="1"/>
</dbReference>
<dbReference type="Gene3D" id="1.10.287.470">
    <property type="entry name" value="Helix hairpin bin"/>
    <property type="match status" value="1"/>
</dbReference>
<feature type="coiled-coil region" evidence="2">
    <location>
        <begin position="102"/>
        <end position="134"/>
    </location>
</feature>
<dbReference type="SUPFAM" id="SSF111369">
    <property type="entry name" value="HlyD-like secretion proteins"/>
    <property type="match status" value="1"/>
</dbReference>
<organism evidence="6 7">
    <name type="scientific">endosymbiont of Galathealinum brachiosum</name>
    <dbReference type="NCBI Taxonomy" id="2200906"/>
    <lineage>
        <taxon>Bacteria</taxon>
        <taxon>Pseudomonadati</taxon>
        <taxon>Pseudomonadota</taxon>
        <taxon>Gammaproteobacteria</taxon>
        <taxon>sulfur-oxidizing symbionts</taxon>
    </lineage>
</organism>
<evidence type="ECO:0000313" key="7">
    <source>
        <dbReference type="Proteomes" id="UP000254266"/>
    </source>
</evidence>